<dbReference type="Proteomes" id="UP001309876">
    <property type="component" value="Unassembled WGS sequence"/>
</dbReference>
<sequence length="217" mass="24255">GFSRDLLEYAKLHQHAKVSMDGPYSSNEVLAAVKSADRVCLIAGGSGVAVTYPFAWAREAPRHSASDILHDRKLYVDGKKRIPEVKRISSSDQSRLAHFWIRQDARHESWITVLPNTMTNAVSSNASEHCHNVGRAVDLITHRFETRSATGDHQRPDIQAELEAWIKGDLKQKIDQKQSICVVVSGPDGLVKDVQNTVARLVAEGWKLQVHVEKFGW</sequence>
<dbReference type="GO" id="GO:0006879">
    <property type="term" value="P:intracellular iron ion homeostasis"/>
    <property type="evidence" value="ECO:0007669"/>
    <property type="project" value="TreeGrafter"/>
</dbReference>
<proteinExistence type="predicted"/>
<feature type="non-terminal residue" evidence="2">
    <location>
        <position position="1"/>
    </location>
</feature>
<evidence type="ECO:0000313" key="2">
    <source>
        <dbReference type="EMBL" id="KAK5084471.1"/>
    </source>
</evidence>
<gene>
    <name evidence="2" type="ORF">LTR05_005547</name>
</gene>
<name>A0AAN7SXY1_9EURO</name>
<dbReference type="GO" id="GO:0005886">
    <property type="term" value="C:plasma membrane"/>
    <property type="evidence" value="ECO:0007669"/>
    <property type="project" value="TreeGrafter"/>
</dbReference>
<dbReference type="GO" id="GO:0006826">
    <property type="term" value="P:iron ion transport"/>
    <property type="evidence" value="ECO:0007669"/>
    <property type="project" value="TreeGrafter"/>
</dbReference>
<dbReference type="Gene3D" id="3.40.50.80">
    <property type="entry name" value="Nucleotide-binding domain of ferredoxin-NADP reductase (FNR) module"/>
    <property type="match status" value="1"/>
</dbReference>
<comment type="caution">
    <text evidence="2">The sequence shown here is derived from an EMBL/GenBank/DDBJ whole genome shotgun (WGS) entry which is preliminary data.</text>
</comment>
<keyword evidence="1" id="KW-0813">Transport</keyword>
<protein>
    <recommendedName>
        <fullName evidence="4">Ferric reductase NAD binding domain-containing protein</fullName>
    </recommendedName>
</protein>
<evidence type="ECO:0000313" key="3">
    <source>
        <dbReference type="Proteomes" id="UP001309876"/>
    </source>
</evidence>
<evidence type="ECO:0000256" key="1">
    <source>
        <dbReference type="ARBA" id="ARBA00022448"/>
    </source>
</evidence>
<dbReference type="GO" id="GO:0000293">
    <property type="term" value="F:ferric-chelate reductase activity"/>
    <property type="evidence" value="ECO:0007669"/>
    <property type="project" value="TreeGrafter"/>
</dbReference>
<dbReference type="AlphaFoldDB" id="A0AAN7SXY1"/>
<evidence type="ECO:0008006" key="4">
    <source>
        <dbReference type="Google" id="ProtNLM"/>
    </source>
</evidence>
<dbReference type="EMBL" id="JAVRRJ010000005">
    <property type="protein sequence ID" value="KAK5084471.1"/>
    <property type="molecule type" value="Genomic_DNA"/>
</dbReference>
<accession>A0AAN7SXY1</accession>
<reference evidence="2 3" key="1">
    <citation type="submission" date="2023-08" db="EMBL/GenBank/DDBJ databases">
        <title>Black Yeasts Isolated from many extreme environments.</title>
        <authorList>
            <person name="Coleine C."/>
            <person name="Stajich J.E."/>
            <person name="Selbmann L."/>
        </authorList>
    </citation>
    <scope>NUCLEOTIDE SEQUENCE [LARGE SCALE GENOMIC DNA]</scope>
    <source>
        <strain evidence="2 3">CCFEE 5910</strain>
    </source>
</reference>
<keyword evidence="3" id="KW-1185">Reference proteome</keyword>
<dbReference type="PANTHER" id="PTHR32361">
    <property type="entry name" value="FERRIC/CUPRIC REDUCTASE TRANSMEMBRANE COMPONENT"/>
    <property type="match status" value="1"/>
</dbReference>
<dbReference type="InterPro" id="IPR039261">
    <property type="entry name" value="FNR_nucleotide-bd"/>
</dbReference>
<organism evidence="2 3">
    <name type="scientific">Lithohypha guttulata</name>
    <dbReference type="NCBI Taxonomy" id="1690604"/>
    <lineage>
        <taxon>Eukaryota</taxon>
        <taxon>Fungi</taxon>
        <taxon>Dikarya</taxon>
        <taxon>Ascomycota</taxon>
        <taxon>Pezizomycotina</taxon>
        <taxon>Eurotiomycetes</taxon>
        <taxon>Chaetothyriomycetidae</taxon>
        <taxon>Chaetothyriales</taxon>
        <taxon>Trichomeriaceae</taxon>
        <taxon>Lithohypha</taxon>
    </lineage>
</organism>
<dbReference type="InterPro" id="IPR051410">
    <property type="entry name" value="Ferric/Cupric_Reductase"/>
</dbReference>
<dbReference type="GO" id="GO:0015677">
    <property type="term" value="P:copper ion import"/>
    <property type="evidence" value="ECO:0007669"/>
    <property type="project" value="TreeGrafter"/>
</dbReference>